<keyword evidence="2" id="KW-1133">Transmembrane helix</keyword>
<feature type="region of interest" description="Disordered" evidence="1">
    <location>
        <begin position="227"/>
        <end position="246"/>
    </location>
</feature>
<organism evidence="3 4">
    <name type="scientific">Mojavia pulchra JT2-VF2</name>
    <dbReference type="NCBI Taxonomy" id="287848"/>
    <lineage>
        <taxon>Bacteria</taxon>
        <taxon>Bacillati</taxon>
        <taxon>Cyanobacteriota</taxon>
        <taxon>Cyanophyceae</taxon>
        <taxon>Nostocales</taxon>
        <taxon>Nostocaceae</taxon>
    </lineage>
</organism>
<feature type="region of interest" description="Disordered" evidence="1">
    <location>
        <begin position="161"/>
        <end position="216"/>
    </location>
</feature>
<dbReference type="Proteomes" id="UP000715781">
    <property type="component" value="Unassembled WGS sequence"/>
</dbReference>
<keyword evidence="2" id="KW-0472">Membrane</keyword>
<feature type="transmembrane region" description="Helical" evidence="2">
    <location>
        <begin position="25"/>
        <end position="44"/>
    </location>
</feature>
<comment type="caution">
    <text evidence="3">The sequence shown here is derived from an EMBL/GenBank/DDBJ whole genome shotgun (WGS) entry which is preliminary data.</text>
</comment>
<sequence>MTQSVAETTSIPNKVWRRHTDPPSLWIAVAVGSVALHLLVFWLIRSYYFSLLWQQQGKANIPIEFIELSSQTKSRAKPRAIAKPVASSPKQVLPKSSSRNQKLQANNLPKQVVPTDKLTTKPAPTTQDKSAIAFTKQRQREIAEQRQRELTEQRQREIAEQRQRELSEQRQRELSEQRQRELSEQRQRELSEQRQGEIAGNTNNQESSPSSSNAVGGSLIASVVGEPQQGERDRHTHPARIKPSNQPFSKGLEYIKYIEKDSGRPVEFKVVLTISETGKLEHINIADEAISAQEKSYYEEFVANQVFNGWEFEPAYDNDPNDPKPSNLILRIRIEPLP</sequence>
<feature type="compositionally biased region" description="Basic and acidic residues" evidence="1">
    <location>
        <begin position="161"/>
        <end position="195"/>
    </location>
</feature>
<evidence type="ECO:0000256" key="2">
    <source>
        <dbReference type="SAM" id="Phobius"/>
    </source>
</evidence>
<feature type="compositionally biased region" description="Basic and acidic residues" evidence="1">
    <location>
        <begin position="138"/>
        <end position="156"/>
    </location>
</feature>
<reference evidence="3" key="2">
    <citation type="journal article" date="2022" name="Microbiol. Resour. Announc.">
        <title>Metagenome Sequencing to Explore Phylogenomics of Terrestrial Cyanobacteria.</title>
        <authorList>
            <person name="Ward R.D."/>
            <person name="Stajich J.E."/>
            <person name="Johansen J.R."/>
            <person name="Huntemann M."/>
            <person name="Clum A."/>
            <person name="Foster B."/>
            <person name="Foster B."/>
            <person name="Roux S."/>
            <person name="Palaniappan K."/>
            <person name="Varghese N."/>
            <person name="Mukherjee S."/>
            <person name="Reddy T.B.K."/>
            <person name="Daum C."/>
            <person name="Copeland A."/>
            <person name="Chen I.A."/>
            <person name="Ivanova N.N."/>
            <person name="Kyrpides N.C."/>
            <person name="Shapiro N."/>
            <person name="Eloe-Fadrosh E.A."/>
            <person name="Pietrasiak N."/>
        </authorList>
    </citation>
    <scope>NUCLEOTIDE SEQUENCE</scope>
    <source>
        <strain evidence="3">JT2-VF2</strain>
    </source>
</reference>
<protein>
    <submittedName>
        <fullName evidence="3">Uncharacterized protein</fullName>
    </submittedName>
</protein>
<evidence type="ECO:0000313" key="4">
    <source>
        <dbReference type="Proteomes" id="UP000715781"/>
    </source>
</evidence>
<feature type="region of interest" description="Disordered" evidence="1">
    <location>
        <begin position="137"/>
        <end position="156"/>
    </location>
</feature>
<feature type="region of interest" description="Disordered" evidence="1">
    <location>
        <begin position="77"/>
        <end position="132"/>
    </location>
</feature>
<feature type="compositionally biased region" description="Polar residues" evidence="1">
    <location>
        <begin position="88"/>
        <end position="109"/>
    </location>
</feature>
<accession>A0A951PV53</accession>
<reference evidence="3" key="1">
    <citation type="submission" date="2021-05" db="EMBL/GenBank/DDBJ databases">
        <authorList>
            <person name="Pietrasiak N."/>
            <person name="Ward R."/>
            <person name="Stajich J.E."/>
            <person name="Kurbessoian T."/>
        </authorList>
    </citation>
    <scope>NUCLEOTIDE SEQUENCE</scope>
    <source>
        <strain evidence="3">JT2-VF2</strain>
    </source>
</reference>
<evidence type="ECO:0000256" key="1">
    <source>
        <dbReference type="SAM" id="MobiDB-lite"/>
    </source>
</evidence>
<dbReference type="EMBL" id="JAHHHN010000001">
    <property type="protein sequence ID" value="MBW4559656.1"/>
    <property type="molecule type" value="Genomic_DNA"/>
</dbReference>
<keyword evidence="2" id="KW-0812">Transmembrane</keyword>
<name>A0A951PV53_9NOST</name>
<gene>
    <name evidence="3" type="ORF">KME32_00625</name>
</gene>
<evidence type="ECO:0000313" key="3">
    <source>
        <dbReference type="EMBL" id="MBW4559656.1"/>
    </source>
</evidence>
<dbReference type="AlphaFoldDB" id="A0A951PV53"/>
<proteinExistence type="predicted"/>